<evidence type="ECO:0000256" key="1">
    <source>
        <dbReference type="SAM" id="SignalP"/>
    </source>
</evidence>
<dbReference type="Proteomes" id="UP001449657">
    <property type="component" value="Chromosome"/>
</dbReference>
<feature type="chain" id="PRO_5045506842" description="Outer membrane lipoprotein-sorting protein" evidence="1">
    <location>
        <begin position="24"/>
        <end position="238"/>
    </location>
</feature>
<dbReference type="EMBL" id="CP150096">
    <property type="protein sequence ID" value="WZN48261.1"/>
    <property type="molecule type" value="Genomic_DNA"/>
</dbReference>
<sequence length="238" mass="27181">MKRVYKYIAAMLGMMAFTLQTFAQSDAQRQAESIFQAYQSSPALSFKAVIKMYPAGKPQQLIDQVNADYVLQRDKYYCKMGNVEIVHNSESSLVVDHDDKIVLVGGSHPAQRKSKQEEAAFDLQSLLFRMQLDSVKYTVVQKGAQKELSITGMADPRVRKYRILYDPATFLVKQLQIEMLPEDQTFGKDPLVVDINYYQYNKTPKPDSFFTSGKFVDLKGKSTRLKPAYNAYQLVNQL</sequence>
<proteinExistence type="predicted"/>
<name>A0ABZ2Z7Q1_9BACT</name>
<evidence type="ECO:0008006" key="4">
    <source>
        <dbReference type="Google" id="ProtNLM"/>
    </source>
</evidence>
<keyword evidence="1" id="KW-0732">Signal</keyword>
<protein>
    <recommendedName>
        <fullName evidence="4">Outer membrane lipoprotein-sorting protein</fullName>
    </recommendedName>
</protein>
<keyword evidence="3" id="KW-1185">Reference proteome</keyword>
<evidence type="ECO:0000313" key="2">
    <source>
        <dbReference type="EMBL" id="WZN48261.1"/>
    </source>
</evidence>
<dbReference type="Gene3D" id="2.50.20.10">
    <property type="entry name" value="Lipoprotein localisation LolA/LolB/LppX"/>
    <property type="match status" value="1"/>
</dbReference>
<organism evidence="2 3">
    <name type="scientific">Chitinophaga caseinilytica</name>
    <dbReference type="NCBI Taxonomy" id="2267521"/>
    <lineage>
        <taxon>Bacteria</taxon>
        <taxon>Pseudomonadati</taxon>
        <taxon>Bacteroidota</taxon>
        <taxon>Chitinophagia</taxon>
        <taxon>Chitinophagales</taxon>
        <taxon>Chitinophagaceae</taxon>
        <taxon>Chitinophaga</taxon>
    </lineage>
</organism>
<evidence type="ECO:0000313" key="3">
    <source>
        <dbReference type="Proteomes" id="UP001449657"/>
    </source>
</evidence>
<accession>A0ABZ2Z7Q1</accession>
<feature type="signal peptide" evidence="1">
    <location>
        <begin position="1"/>
        <end position="23"/>
    </location>
</feature>
<gene>
    <name evidence="2" type="ORF">WJU22_08745</name>
</gene>
<dbReference type="RefSeq" id="WP_341842856.1">
    <property type="nucleotide sequence ID" value="NZ_CP149792.1"/>
</dbReference>
<reference evidence="2 3" key="1">
    <citation type="submission" date="2024-03" db="EMBL/GenBank/DDBJ databases">
        <title>Chitinophaga caseinilytica sp. nov., a casein hydrolysing bacterium isolated from forest soil.</title>
        <authorList>
            <person name="Lee D.S."/>
            <person name="Han D.M."/>
            <person name="Baek J.H."/>
            <person name="Choi D.G."/>
            <person name="Jeon J.H."/>
            <person name="Jeon C.O."/>
        </authorList>
    </citation>
    <scope>NUCLEOTIDE SEQUENCE [LARGE SCALE GENOMIC DNA]</scope>
    <source>
        <strain evidence="2 3">KACC 19118</strain>
    </source>
</reference>